<evidence type="ECO:0000313" key="3">
    <source>
        <dbReference type="Proteomes" id="UP000198718"/>
    </source>
</evidence>
<organism evidence="2 3">
    <name type="scientific">Natronincola ferrireducens</name>
    <dbReference type="NCBI Taxonomy" id="393762"/>
    <lineage>
        <taxon>Bacteria</taxon>
        <taxon>Bacillati</taxon>
        <taxon>Bacillota</taxon>
        <taxon>Clostridia</taxon>
        <taxon>Peptostreptococcales</taxon>
        <taxon>Natronincolaceae</taxon>
        <taxon>Natronincola</taxon>
    </lineage>
</organism>
<reference evidence="2 3" key="1">
    <citation type="submission" date="2016-10" db="EMBL/GenBank/DDBJ databases">
        <authorList>
            <person name="de Groot N.N."/>
        </authorList>
    </citation>
    <scope>NUCLEOTIDE SEQUENCE [LARGE SCALE GENOMIC DNA]</scope>
    <source>
        <strain evidence="2 3">DSM 18346</strain>
    </source>
</reference>
<protein>
    <submittedName>
        <fullName evidence="2">Uncharacterized protein</fullName>
    </submittedName>
</protein>
<dbReference type="EMBL" id="FNFP01000001">
    <property type="protein sequence ID" value="SDK11051.1"/>
    <property type="molecule type" value="Genomic_DNA"/>
</dbReference>
<keyword evidence="1" id="KW-1133">Transmembrane helix</keyword>
<name>A0A1G8Z7K7_9FIRM</name>
<keyword evidence="1" id="KW-0812">Transmembrane</keyword>
<sequence length="175" mass="19614">MGEKLKGVYVKYRIGVNLGLIWLVLIIAVVGHSSYTTHKVEIVNDGIMYQAGNNQISIPVGIEIQGKYFTTFGGKPKRFEGQIIVDDDVFPYTIHFHSNMGVLLTTYGSTYGDLHVSDEFDSFTITISKLREDARSKGWSSSDGWIISAPAVNRKEAVTLSNKLLSKYYRNIEIE</sequence>
<gene>
    <name evidence="2" type="ORF">SAMN05660472_00763</name>
</gene>
<accession>A0A1G8Z7K7</accession>
<feature type="transmembrane region" description="Helical" evidence="1">
    <location>
        <begin position="12"/>
        <end position="31"/>
    </location>
</feature>
<evidence type="ECO:0000313" key="2">
    <source>
        <dbReference type="EMBL" id="SDK11051.1"/>
    </source>
</evidence>
<dbReference type="RefSeq" id="WP_090550486.1">
    <property type="nucleotide sequence ID" value="NZ_FNFP01000001.1"/>
</dbReference>
<keyword evidence="3" id="KW-1185">Reference proteome</keyword>
<keyword evidence="1" id="KW-0472">Membrane</keyword>
<evidence type="ECO:0000256" key="1">
    <source>
        <dbReference type="SAM" id="Phobius"/>
    </source>
</evidence>
<dbReference type="AlphaFoldDB" id="A0A1G8Z7K7"/>
<proteinExistence type="predicted"/>
<dbReference type="Proteomes" id="UP000198718">
    <property type="component" value="Unassembled WGS sequence"/>
</dbReference>